<dbReference type="STRING" id="394096.DB31_3898"/>
<keyword evidence="5" id="KW-1185">Reference proteome</keyword>
<evidence type="ECO:0000256" key="2">
    <source>
        <dbReference type="SAM" id="Coils"/>
    </source>
</evidence>
<dbReference type="InterPro" id="IPR006143">
    <property type="entry name" value="RND_pump_MFP"/>
</dbReference>
<dbReference type="InterPro" id="IPR058792">
    <property type="entry name" value="Beta-barrel_RND_2"/>
</dbReference>
<dbReference type="NCBIfam" id="TIGR01730">
    <property type="entry name" value="RND_mfp"/>
    <property type="match status" value="1"/>
</dbReference>
<keyword evidence="2" id="KW-0175">Coiled coil</keyword>
<dbReference type="SUPFAM" id="SSF111369">
    <property type="entry name" value="HlyD-like secretion proteins"/>
    <property type="match status" value="1"/>
</dbReference>
<dbReference type="PANTHER" id="PTHR30469">
    <property type="entry name" value="MULTIDRUG RESISTANCE PROTEIN MDTA"/>
    <property type="match status" value="1"/>
</dbReference>
<evidence type="ECO:0000259" key="3">
    <source>
        <dbReference type="Pfam" id="PF25954"/>
    </source>
</evidence>
<dbReference type="AlphaFoldDB" id="A0A085W521"/>
<name>A0A085W521_9BACT</name>
<feature type="domain" description="CusB-like beta-barrel" evidence="3">
    <location>
        <begin position="130"/>
        <end position="202"/>
    </location>
</feature>
<evidence type="ECO:0000256" key="1">
    <source>
        <dbReference type="ARBA" id="ARBA00009477"/>
    </source>
</evidence>
<reference evidence="4 5" key="1">
    <citation type="submission" date="2014-04" db="EMBL/GenBank/DDBJ databases">
        <title>Genome assembly of Hyalangium minutum DSM 14724.</title>
        <authorList>
            <person name="Sharma G."/>
            <person name="Subramanian S."/>
        </authorList>
    </citation>
    <scope>NUCLEOTIDE SEQUENCE [LARGE SCALE GENOMIC DNA]</scope>
    <source>
        <strain evidence="4 5">DSM 14724</strain>
    </source>
</reference>
<feature type="coiled-coil region" evidence="2">
    <location>
        <begin position="20"/>
        <end position="74"/>
    </location>
</feature>
<dbReference type="PATRIC" id="fig|394096.3.peg.7633"/>
<protein>
    <submittedName>
        <fullName evidence="4">Putative Co/Zn/Cd efflux system membrane fusion protein</fullName>
    </submittedName>
</protein>
<evidence type="ECO:0000313" key="5">
    <source>
        <dbReference type="Proteomes" id="UP000028725"/>
    </source>
</evidence>
<dbReference type="Proteomes" id="UP000028725">
    <property type="component" value="Unassembled WGS sequence"/>
</dbReference>
<evidence type="ECO:0000313" key="4">
    <source>
        <dbReference type="EMBL" id="KFE62784.1"/>
    </source>
</evidence>
<dbReference type="Gene3D" id="1.10.287.470">
    <property type="entry name" value="Helix hairpin bin"/>
    <property type="match status" value="1"/>
</dbReference>
<dbReference type="GO" id="GO:0015562">
    <property type="term" value="F:efflux transmembrane transporter activity"/>
    <property type="evidence" value="ECO:0007669"/>
    <property type="project" value="TreeGrafter"/>
</dbReference>
<dbReference type="GO" id="GO:1990281">
    <property type="term" value="C:efflux pump complex"/>
    <property type="evidence" value="ECO:0007669"/>
    <property type="project" value="TreeGrafter"/>
</dbReference>
<comment type="similarity">
    <text evidence="1">Belongs to the membrane fusion protein (MFP) (TC 8.A.1) family.</text>
</comment>
<comment type="caution">
    <text evidence="4">The sequence shown here is derived from an EMBL/GenBank/DDBJ whole genome shotgun (WGS) entry which is preliminary data.</text>
</comment>
<sequence>MVRAGQVLGEVETGPVSDEYLQAEATAQEARAATQAAESKRARSEVLLEHGVAAREEVEQARAAEVAARAAEQRARAALDLARRKVGYSEFKAPFAGVVTAVFIRQGEVVDGTSQPVVQVAEIDPLELRAFVTPAQAARIRSGMRATLSVEGLPDAVSHEATGEVLRVSPSINAQNGNVLVRCRFPNPSAELRIGSLGRARIITGEESGAVTVPSTALLPLEDGGLGVAEIEAGKVHLLPVTVLSEEEGQAVVTGPLKGGESVIVEGGYSLPEGTEVEVVR</sequence>
<dbReference type="Gene3D" id="2.40.420.20">
    <property type="match status" value="1"/>
</dbReference>
<proteinExistence type="inferred from homology"/>
<dbReference type="EMBL" id="JMCB01000020">
    <property type="protein sequence ID" value="KFE62784.1"/>
    <property type="molecule type" value="Genomic_DNA"/>
</dbReference>
<organism evidence="4 5">
    <name type="scientific">Hyalangium minutum</name>
    <dbReference type="NCBI Taxonomy" id="394096"/>
    <lineage>
        <taxon>Bacteria</taxon>
        <taxon>Pseudomonadati</taxon>
        <taxon>Myxococcota</taxon>
        <taxon>Myxococcia</taxon>
        <taxon>Myxococcales</taxon>
        <taxon>Cystobacterineae</taxon>
        <taxon>Archangiaceae</taxon>
        <taxon>Hyalangium</taxon>
    </lineage>
</organism>
<dbReference type="Gene3D" id="2.40.50.100">
    <property type="match status" value="1"/>
</dbReference>
<dbReference type="Pfam" id="PF25954">
    <property type="entry name" value="Beta-barrel_RND_2"/>
    <property type="match status" value="1"/>
</dbReference>
<dbReference type="Gene3D" id="2.40.30.170">
    <property type="match status" value="1"/>
</dbReference>
<accession>A0A085W521</accession>
<gene>
    <name evidence="4" type="ORF">DB31_3898</name>
</gene>